<evidence type="ECO:0000313" key="2">
    <source>
        <dbReference type="Proteomes" id="UP000681967"/>
    </source>
</evidence>
<sequence>MKNKNGRSSLNSIGDGFGLIEAQQRIMITAVAAAASDPK</sequence>
<feature type="non-terminal residue" evidence="1">
    <location>
        <position position="39"/>
    </location>
</feature>
<proteinExistence type="predicted"/>
<comment type="caution">
    <text evidence="1">The sequence shown here is derived from an EMBL/GenBank/DDBJ whole genome shotgun (WGS) entry which is preliminary data.</text>
</comment>
<dbReference type="AlphaFoldDB" id="A0A8S3GF22"/>
<organism evidence="1 2">
    <name type="scientific">Rotaria magnacalcarata</name>
    <dbReference type="NCBI Taxonomy" id="392030"/>
    <lineage>
        <taxon>Eukaryota</taxon>
        <taxon>Metazoa</taxon>
        <taxon>Spiralia</taxon>
        <taxon>Gnathifera</taxon>
        <taxon>Rotifera</taxon>
        <taxon>Eurotatoria</taxon>
        <taxon>Bdelloidea</taxon>
        <taxon>Philodinida</taxon>
        <taxon>Philodinidae</taxon>
        <taxon>Rotaria</taxon>
    </lineage>
</organism>
<evidence type="ECO:0000313" key="1">
    <source>
        <dbReference type="EMBL" id="CAF5161629.1"/>
    </source>
</evidence>
<accession>A0A8S3GF22</accession>
<dbReference type="EMBL" id="CAJOBH010266785">
    <property type="protein sequence ID" value="CAF5161629.1"/>
    <property type="molecule type" value="Genomic_DNA"/>
</dbReference>
<name>A0A8S3GF22_9BILA</name>
<gene>
    <name evidence="1" type="ORF">BYL167_LOCUS74756</name>
</gene>
<reference evidence="1" key="1">
    <citation type="submission" date="2021-02" db="EMBL/GenBank/DDBJ databases">
        <authorList>
            <person name="Nowell W R."/>
        </authorList>
    </citation>
    <scope>NUCLEOTIDE SEQUENCE</scope>
</reference>
<protein>
    <submittedName>
        <fullName evidence="1">Uncharacterized protein</fullName>
    </submittedName>
</protein>
<dbReference type="Proteomes" id="UP000681967">
    <property type="component" value="Unassembled WGS sequence"/>
</dbReference>